<evidence type="ECO:0000313" key="10">
    <source>
        <dbReference type="Proteomes" id="UP000198852"/>
    </source>
</evidence>
<dbReference type="Proteomes" id="UP000198852">
    <property type="component" value="Unassembled WGS sequence"/>
</dbReference>
<evidence type="ECO:0000256" key="8">
    <source>
        <dbReference type="SAM" id="Phobius"/>
    </source>
</evidence>
<dbReference type="OrthoDB" id="4545177at2"/>
<keyword evidence="6 8" id="KW-1133">Transmembrane helix</keyword>
<dbReference type="RefSeq" id="WP_093417750.1">
    <property type="nucleotide sequence ID" value="NZ_FOZX01000004.1"/>
</dbReference>
<comment type="pathway">
    <text evidence="2">Quinol/quinone metabolism; menaquinone biosynthesis.</text>
</comment>
<dbReference type="InterPro" id="IPR044878">
    <property type="entry name" value="UbiA_sf"/>
</dbReference>
<dbReference type="GO" id="GO:0009234">
    <property type="term" value="P:menaquinone biosynthetic process"/>
    <property type="evidence" value="ECO:0007669"/>
    <property type="project" value="UniProtKB-UniPathway"/>
</dbReference>
<keyword evidence="10" id="KW-1185">Reference proteome</keyword>
<dbReference type="Gene3D" id="1.10.357.140">
    <property type="entry name" value="UbiA prenyltransferase"/>
    <property type="match status" value="1"/>
</dbReference>
<gene>
    <name evidence="9" type="ORF">SAMN05660874_02978</name>
</gene>
<dbReference type="InterPro" id="IPR026046">
    <property type="entry name" value="UBIAD1"/>
</dbReference>
<dbReference type="InterPro" id="IPR000537">
    <property type="entry name" value="UbiA_prenyltransferase"/>
</dbReference>
<dbReference type="PANTHER" id="PTHR13929:SF0">
    <property type="entry name" value="UBIA PRENYLTRANSFERASE DOMAIN-CONTAINING PROTEIN 1"/>
    <property type="match status" value="1"/>
</dbReference>
<dbReference type="GO" id="GO:0016020">
    <property type="term" value="C:membrane"/>
    <property type="evidence" value="ECO:0007669"/>
    <property type="project" value="UniProtKB-SubCell"/>
</dbReference>
<name>A0A1I6S8N7_9PSEU</name>
<evidence type="ECO:0000256" key="4">
    <source>
        <dbReference type="ARBA" id="ARBA00022679"/>
    </source>
</evidence>
<dbReference type="PANTHER" id="PTHR13929">
    <property type="entry name" value="1,4-DIHYDROXY-2-NAPHTHOATE OCTAPRENYLTRANSFERASE"/>
    <property type="match status" value="1"/>
</dbReference>
<evidence type="ECO:0000256" key="2">
    <source>
        <dbReference type="ARBA" id="ARBA00004863"/>
    </source>
</evidence>
<dbReference type="GO" id="GO:0042371">
    <property type="term" value="P:vitamin K biosynthetic process"/>
    <property type="evidence" value="ECO:0007669"/>
    <property type="project" value="TreeGrafter"/>
</dbReference>
<sequence>MSTETLGTAGESRFRSYLRLGKFDVYDYYLGILVVASAAPAEPGTLLLFLLGEVAVIVAGVAFDDITGFRDGSDLVNYGPDNRLRKKLRKPLVAGTLTEAEALRFAWGAAAIGALLWGAAILTAPSSPMWTVVLLVVVFAAALQYSYGIKLSYRGFQEAFLVVLGATLVLAPYGLITGQFSGFVLVQAVLFGMGPLMFGVYSNTNDVDGDRAVARPTVAALTSRRGNARFVAALSIGEFLLGALASLTGVAPWWFALLLLPVTALRARQYHLGFSVGDIMRARKLGFTVHRSCVVLLVLANVLVALG</sequence>
<feature type="transmembrane region" description="Helical" evidence="8">
    <location>
        <begin position="182"/>
        <end position="201"/>
    </location>
</feature>
<proteinExistence type="predicted"/>
<keyword evidence="3" id="KW-0474">Menaquinone biosynthesis</keyword>
<dbReference type="AlphaFoldDB" id="A0A1I6S8N7"/>
<feature type="transmembrane region" description="Helical" evidence="8">
    <location>
        <begin position="105"/>
        <end position="123"/>
    </location>
</feature>
<reference evidence="10" key="1">
    <citation type="submission" date="2016-10" db="EMBL/GenBank/DDBJ databases">
        <authorList>
            <person name="Varghese N."/>
            <person name="Submissions S."/>
        </authorList>
    </citation>
    <scope>NUCLEOTIDE SEQUENCE [LARGE SCALE GENOMIC DNA]</scope>
    <source>
        <strain evidence="10">DSM 44771</strain>
    </source>
</reference>
<keyword evidence="7 8" id="KW-0472">Membrane</keyword>
<feature type="transmembrane region" description="Helical" evidence="8">
    <location>
        <begin position="129"/>
        <end position="147"/>
    </location>
</feature>
<dbReference type="CDD" id="cd13956">
    <property type="entry name" value="PT_UbiA"/>
    <property type="match status" value="1"/>
</dbReference>
<feature type="transmembrane region" description="Helical" evidence="8">
    <location>
        <begin position="228"/>
        <end position="245"/>
    </location>
</feature>
<dbReference type="EMBL" id="FOZX01000004">
    <property type="protein sequence ID" value="SFS73128.1"/>
    <property type="molecule type" value="Genomic_DNA"/>
</dbReference>
<accession>A0A1I6S8N7</accession>
<feature type="transmembrane region" description="Helical" evidence="8">
    <location>
        <begin position="159"/>
        <end position="176"/>
    </location>
</feature>
<keyword evidence="4 9" id="KW-0808">Transferase</keyword>
<feature type="transmembrane region" description="Helical" evidence="8">
    <location>
        <begin position="288"/>
        <end position="306"/>
    </location>
</feature>
<protein>
    <submittedName>
        <fullName evidence="9">UbiA prenyltransferase family protein</fullName>
    </submittedName>
</protein>
<comment type="subcellular location">
    <subcellularLocation>
        <location evidence="1">Membrane</location>
        <topology evidence="1">Multi-pass membrane protein</topology>
    </subcellularLocation>
</comment>
<keyword evidence="5 8" id="KW-0812">Transmembrane</keyword>
<feature type="transmembrane region" description="Helical" evidence="8">
    <location>
        <begin position="23"/>
        <end position="40"/>
    </location>
</feature>
<dbReference type="Pfam" id="PF01040">
    <property type="entry name" value="UbiA"/>
    <property type="match status" value="1"/>
</dbReference>
<dbReference type="GO" id="GO:0004659">
    <property type="term" value="F:prenyltransferase activity"/>
    <property type="evidence" value="ECO:0007669"/>
    <property type="project" value="InterPro"/>
</dbReference>
<evidence type="ECO:0000313" key="9">
    <source>
        <dbReference type="EMBL" id="SFS73128.1"/>
    </source>
</evidence>
<organism evidence="9 10">
    <name type="scientific">Saccharopolyspora flava</name>
    <dbReference type="NCBI Taxonomy" id="95161"/>
    <lineage>
        <taxon>Bacteria</taxon>
        <taxon>Bacillati</taxon>
        <taxon>Actinomycetota</taxon>
        <taxon>Actinomycetes</taxon>
        <taxon>Pseudonocardiales</taxon>
        <taxon>Pseudonocardiaceae</taxon>
        <taxon>Saccharopolyspora</taxon>
    </lineage>
</organism>
<dbReference type="STRING" id="95161.SAMN05660874_02978"/>
<evidence type="ECO:0000256" key="1">
    <source>
        <dbReference type="ARBA" id="ARBA00004141"/>
    </source>
</evidence>
<evidence type="ECO:0000256" key="5">
    <source>
        <dbReference type="ARBA" id="ARBA00022692"/>
    </source>
</evidence>
<dbReference type="UniPathway" id="UPA00079"/>
<evidence type="ECO:0000256" key="3">
    <source>
        <dbReference type="ARBA" id="ARBA00022428"/>
    </source>
</evidence>
<evidence type="ECO:0000256" key="6">
    <source>
        <dbReference type="ARBA" id="ARBA00022989"/>
    </source>
</evidence>
<evidence type="ECO:0000256" key="7">
    <source>
        <dbReference type="ARBA" id="ARBA00023136"/>
    </source>
</evidence>